<keyword evidence="5" id="KW-1185">Reference proteome</keyword>
<dbReference type="PRINTS" id="PR00081">
    <property type="entry name" value="GDHRDH"/>
</dbReference>
<keyword evidence="2" id="KW-0560">Oxidoreductase</keyword>
<proteinExistence type="inferred from homology"/>
<dbReference type="RefSeq" id="WP_089331045.1">
    <property type="nucleotide sequence ID" value="NZ_FZOR01000069.1"/>
</dbReference>
<dbReference type="Proteomes" id="UP000198318">
    <property type="component" value="Unassembled WGS sequence"/>
</dbReference>
<evidence type="ECO:0000313" key="4">
    <source>
        <dbReference type="EMBL" id="SNT62132.1"/>
    </source>
</evidence>
<dbReference type="PANTHER" id="PTHR44196">
    <property type="entry name" value="DEHYDROGENASE/REDUCTASE SDR FAMILY MEMBER 7B"/>
    <property type="match status" value="1"/>
</dbReference>
<dbReference type="EMBL" id="FZOR01000069">
    <property type="protein sequence ID" value="SNT62132.1"/>
    <property type="molecule type" value="Genomic_DNA"/>
</dbReference>
<name>A0A239P594_9ACTN</name>
<dbReference type="PRINTS" id="PR00080">
    <property type="entry name" value="SDRFAMILY"/>
</dbReference>
<dbReference type="InterPro" id="IPR002347">
    <property type="entry name" value="SDR_fam"/>
</dbReference>
<reference evidence="4 5" key="1">
    <citation type="submission" date="2017-06" db="EMBL/GenBank/DDBJ databases">
        <authorList>
            <person name="Kim H.J."/>
            <person name="Triplett B.A."/>
        </authorList>
    </citation>
    <scope>NUCLEOTIDE SEQUENCE [LARGE SCALE GENOMIC DNA]</scope>
    <source>
        <strain evidence="4 5">DSM 44715</strain>
    </source>
</reference>
<dbReference type="PANTHER" id="PTHR44196:SF1">
    <property type="entry name" value="DEHYDROGENASE_REDUCTASE SDR FAMILY MEMBER 7B"/>
    <property type="match status" value="1"/>
</dbReference>
<dbReference type="InterPro" id="IPR020904">
    <property type="entry name" value="Sc_DH/Rdtase_CS"/>
</dbReference>
<gene>
    <name evidence="4" type="ORF">SAMN05443665_106917</name>
</gene>
<dbReference type="InterPro" id="IPR036291">
    <property type="entry name" value="NAD(P)-bd_dom_sf"/>
</dbReference>
<accession>A0A239P594</accession>
<sequence>MTANERQPLAGRIAVVTGAGRGIGESTARVLAAAGAHVVLTARSAAELDRVLEQIARSGGSAESRAGDLTAPGFVDELFDGVRRRHGRLDVLVNNAGTAAFGPIEDVPPEQVRAVLDINTVAPYACMRRAIVLMRERGTAGHVVNIGSVEAHWTAQGESGAYPASKFALRALTLAVSKQLGLESSPIRVSLVNPGGSDTMLVNPDRAPRTDLLDPDAVACSVLHIVTAPPGSHVFELGVVATGRHYW</sequence>
<dbReference type="GO" id="GO:0016020">
    <property type="term" value="C:membrane"/>
    <property type="evidence" value="ECO:0007669"/>
    <property type="project" value="TreeGrafter"/>
</dbReference>
<protein>
    <submittedName>
        <fullName evidence="4">Gluconate 5-dehydrogenase</fullName>
    </submittedName>
</protein>
<dbReference type="PROSITE" id="PS00061">
    <property type="entry name" value="ADH_SHORT"/>
    <property type="match status" value="1"/>
</dbReference>
<comment type="similarity">
    <text evidence="1 3">Belongs to the short-chain dehydrogenases/reductases (SDR) family.</text>
</comment>
<evidence type="ECO:0000256" key="3">
    <source>
        <dbReference type="RuleBase" id="RU000363"/>
    </source>
</evidence>
<dbReference type="Pfam" id="PF00106">
    <property type="entry name" value="adh_short"/>
    <property type="match status" value="1"/>
</dbReference>
<dbReference type="CDD" id="cd05233">
    <property type="entry name" value="SDR_c"/>
    <property type="match status" value="1"/>
</dbReference>
<evidence type="ECO:0000313" key="5">
    <source>
        <dbReference type="Proteomes" id="UP000198318"/>
    </source>
</evidence>
<evidence type="ECO:0000256" key="2">
    <source>
        <dbReference type="ARBA" id="ARBA00023002"/>
    </source>
</evidence>
<dbReference type="GO" id="GO:0016491">
    <property type="term" value="F:oxidoreductase activity"/>
    <property type="evidence" value="ECO:0007669"/>
    <property type="project" value="UniProtKB-KW"/>
</dbReference>
<dbReference type="AlphaFoldDB" id="A0A239P594"/>
<dbReference type="Gene3D" id="3.40.50.720">
    <property type="entry name" value="NAD(P)-binding Rossmann-like Domain"/>
    <property type="match status" value="1"/>
</dbReference>
<organism evidence="4 5">
    <name type="scientific">Actinomadura meyerae</name>
    <dbReference type="NCBI Taxonomy" id="240840"/>
    <lineage>
        <taxon>Bacteria</taxon>
        <taxon>Bacillati</taxon>
        <taxon>Actinomycetota</taxon>
        <taxon>Actinomycetes</taxon>
        <taxon>Streptosporangiales</taxon>
        <taxon>Thermomonosporaceae</taxon>
        <taxon>Actinomadura</taxon>
    </lineage>
</organism>
<dbReference type="SUPFAM" id="SSF51735">
    <property type="entry name" value="NAD(P)-binding Rossmann-fold domains"/>
    <property type="match status" value="1"/>
</dbReference>
<dbReference type="OrthoDB" id="658698at2"/>
<evidence type="ECO:0000256" key="1">
    <source>
        <dbReference type="ARBA" id="ARBA00006484"/>
    </source>
</evidence>